<gene>
    <name evidence="3" type="primary">LOC105048972</name>
</gene>
<dbReference type="OrthoDB" id="660486at2759"/>
<evidence type="ECO:0000313" key="2">
    <source>
        <dbReference type="Proteomes" id="UP000504607"/>
    </source>
</evidence>
<evidence type="ECO:0000313" key="3">
    <source>
        <dbReference type="RefSeq" id="XP_029121675.1"/>
    </source>
</evidence>
<evidence type="ECO:0000256" key="1">
    <source>
        <dbReference type="ARBA" id="ARBA00006974"/>
    </source>
</evidence>
<reference evidence="3" key="1">
    <citation type="submission" date="2025-08" db="UniProtKB">
        <authorList>
            <consortium name="RefSeq"/>
        </authorList>
    </citation>
    <scope>IDENTIFICATION</scope>
</reference>
<dbReference type="AlphaFoldDB" id="A0A8N4EZ00"/>
<organism evidence="2 3">
    <name type="scientific">Elaeis guineensis var. tenera</name>
    <name type="common">Oil palm</name>
    <dbReference type="NCBI Taxonomy" id="51953"/>
    <lineage>
        <taxon>Eukaryota</taxon>
        <taxon>Viridiplantae</taxon>
        <taxon>Streptophyta</taxon>
        <taxon>Embryophyta</taxon>
        <taxon>Tracheophyta</taxon>
        <taxon>Spermatophyta</taxon>
        <taxon>Magnoliopsida</taxon>
        <taxon>Liliopsida</taxon>
        <taxon>Arecaceae</taxon>
        <taxon>Arecoideae</taxon>
        <taxon>Cocoseae</taxon>
        <taxon>Elaeidinae</taxon>
        <taxon>Elaeis</taxon>
    </lineage>
</organism>
<name>A0A8N4EZ00_ELAGV</name>
<dbReference type="KEGG" id="egu:105048972"/>
<dbReference type="RefSeq" id="XP_029121675.1">
    <property type="nucleotide sequence ID" value="XM_029265842.1"/>
</dbReference>
<dbReference type="PANTHER" id="PTHR31374:SF118">
    <property type="entry name" value="OS01G0924966 PROTEIN"/>
    <property type="match status" value="1"/>
</dbReference>
<comment type="similarity">
    <text evidence="1">Belongs to the ARG7 family.</text>
</comment>
<dbReference type="Pfam" id="PF02519">
    <property type="entry name" value="Auxin_inducible"/>
    <property type="match status" value="1"/>
</dbReference>
<dbReference type="GO" id="GO:0009733">
    <property type="term" value="P:response to auxin"/>
    <property type="evidence" value="ECO:0007669"/>
    <property type="project" value="InterPro"/>
</dbReference>
<proteinExistence type="inferred from homology"/>
<dbReference type="GeneID" id="105048972"/>
<dbReference type="Proteomes" id="UP000504607">
    <property type="component" value="Chromosome 7"/>
</dbReference>
<dbReference type="InterPro" id="IPR003676">
    <property type="entry name" value="SAUR_fam"/>
</dbReference>
<dbReference type="PANTHER" id="PTHR31374">
    <property type="entry name" value="AUXIN-INDUCED PROTEIN-LIKE-RELATED"/>
    <property type="match status" value="1"/>
</dbReference>
<keyword evidence="2" id="KW-1185">Reference proteome</keyword>
<accession>A0A8N4EZ00</accession>
<protein>
    <submittedName>
        <fullName evidence="3">Auxin-induced protein X15</fullName>
    </submittedName>
</protein>
<sequence>MGKEKAKKSLILKTLERCRSIGGHRKGEKRLMAPEGCFSVYVGPAKERFVVRMECINHPLFQTLLDEAEMEYGYATDGPLELPCNVELFNRVLREMEQELVAGPPRCSFTRSHSGYCLLSPSRPMMIGRY</sequence>